<keyword evidence="12" id="KW-0325">Glycoprotein</keyword>
<evidence type="ECO:0000256" key="3">
    <source>
        <dbReference type="ARBA" id="ARBA00010217"/>
    </source>
</evidence>
<dbReference type="SUPFAM" id="SSF56112">
    <property type="entry name" value="Protein kinase-like (PK-like)"/>
    <property type="match status" value="1"/>
</dbReference>
<feature type="region of interest" description="Disordered" evidence="13">
    <location>
        <begin position="272"/>
        <end position="301"/>
    </location>
</feature>
<evidence type="ECO:0000256" key="2">
    <source>
        <dbReference type="ARBA" id="ARBA00008536"/>
    </source>
</evidence>
<comment type="similarity">
    <text evidence="3">In the C-terminal section; belongs to the protein kinase superfamily. Ser/Thr protein kinase family.</text>
</comment>
<accession>A0A067LFW8</accession>
<dbReference type="GO" id="GO:0005886">
    <property type="term" value="C:plasma membrane"/>
    <property type="evidence" value="ECO:0007669"/>
    <property type="project" value="UniProtKB-SubCell"/>
</dbReference>
<evidence type="ECO:0000313" key="16">
    <source>
        <dbReference type="Proteomes" id="UP000027138"/>
    </source>
</evidence>
<sequence>MIATVGFSPDKIIREGGSATMYRGFFRDLGTFAVKRFQLADWFRHQSISKFATMAYYLRHNNLVQLRGWCYEEEELVFVYEYLRNGNLDGILHNNTSSPIVLSWKHRLNIVLGVASALSYLHEECEEVLIHGDVRTSGIFLDEKFNAKLGDFGVAYIYKHCPVTFEKTGYSAPEYLDFGIPSVKTDVYSFGVVVLEVATGKKPIEDDGTMLVDWVRRLLYQGKLLQAADSKLEGKFDELEMERLLGVGIDCVHPHPQFRPKVREAVNILIGQATNPDGPDTNEGSWVSPSSHFSSGTSREI</sequence>
<evidence type="ECO:0000256" key="12">
    <source>
        <dbReference type="ARBA" id="ARBA00023180"/>
    </source>
</evidence>
<feature type="compositionally biased region" description="Polar residues" evidence="13">
    <location>
        <begin position="282"/>
        <end position="301"/>
    </location>
</feature>
<evidence type="ECO:0000256" key="6">
    <source>
        <dbReference type="ARBA" id="ARBA00022729"/>
    </source>
</evidence>
<dbReference type="Gene3D" id="3.30.200.20">
    <property type="entry name" value="Phosphorylase Kinase, domain 1"/>
    <property type="match status" value="1"/>
</dbReference>
<keyword evidence="10" id="KW-0472">Membrane</keyword>
<dbReference type="EMBL" id="KK914283">
    <property type="protein sequence ID" value="KDP43024.1"/>
    <property type="molecule type" value="Genomic_DNA"/>
</dbReference>
<keyword evidence="4" id="KW-1003">Cell membrane</keyword>
<dbReference type="OrthoDB" id="1856421at2759"/>
<dbReference type="InterPro" id="IPR050528">
    <property type="entry name" value="L-type_Lectin-RKs"/>
</dbReference>
<reference evidence="15 16" key="1">
    <citation type="journal article" date="2014" name="PLoS ONE">
        <title>Global Analysis of Gene Expression Profiles in Physic Nut (Jatropha curcas L.) Seedlings Exposed to Salt Stress.</title>
        <authorList>
            <person name="Zhang L."/>
            <person name="Zhang C."/>
            <person name="Wu P."/>
            <person name="Chen Y."/>
            <person name="Li M."/>
            <person name="Jiang H."/>
            <person name="Wu G."/>
        </authorList>
    </citation>
    <scope>NUCLEOTIDE SEQUENCE [LARGE SCALE GENOMIC DNA]</scope>
    <source>
        <strain evidence="16">cv. GZQX0401</strain>
        <tissue evidence="15">Young leaves</tissue>
    </source>
</reference>
<dbReference type="GO" id="GO:0004672">
    <property type="term" value="F:protein kinase activity"/>
    <property type="evidence" value="ECO:0007669"/>
    <property type="project" value="InterPro"/>
</dbReference>
<protein>
    <recommendedName>
        <fullName evidence="14">Protein kinase domain-containing protein</fullName>
    </recommendedName>
</protein>
<evidence type="ECO:0000256" key="4">
    <source>
        <dbReference type="ARBA" id="ARBA00022475"/>
    </source>
</evidence>
<dbReference type="GO" id="GO:0002229">
    <property type="term" value="P:defense response to oomycetes"/>
    <property type="evidence" value="ECO:0007669"/>
    <property type="project" value="UniProtKB-ARBA"/>
</dbReference>
<comment type="subcellular location">
    <subcellularLocation>
        <location evidence="1">Cell membrane</location>
        <topology evidence="1">Single-pass type I membrane protein</topology>
    </subcellularLocation>
</comment>
<dbReference type="InterPro" id="IPR001245">
    <property type="entry name" value="Ser-Thr/Tyr_kinase_cat_dom"/>
</dbReference>
<keyword evidence="6" id="KW-0732">Signal</keyword>
<gene>
    <name evidence="15" type="ORF">JCGZ_25210</name>
</gene>
<keyword evidence="7" id="KW-0547">Nucleotide-binding</keyword>
<dbReference type="InterPro" id="IPR011009">
    <property type="entry name" value="Kinase-like_dom_sf"/>
</dbReference>
<keyword evidence="9" id="KW-1133">Transmembrane helix</keyword>
<dbReference type="FunFam" id="1.10.510.10:FF:000240">
    <property type="entry name" value="Lectin-domain containing receptor kinase A4.3"/>
    <property type="match status" value="1"/>
</dbReference>
<name>A0A067LFW8_JATCU</name>
<keyword evidence="16" id="KW-1185">Reference proteome</keyword>
<evidence type="ECO:0000256" key="7">
    <source>
        <dbReference type="ARBA" id="ARBA00022741"/>
    </source>
</evidence>
<feature type="domain" description="Protein kinase" evidence="14">
    <location>
        <begin position="7"/>
        <end position="270"/>
    </location>
</feature>
<evidence type="ECO:0000256" key="8">
    <source>
        <dbReference type="ARBA" id="ARBA00022840"/>
    </source>
</evidence>
<evidence type="ECO:0000256" key="5">
    <source>
        <dbReference type="ARBA" id="ARBA00022692"/>
    </source>
</evidence>
<dbReference type="Gene3D" id="1.10.510.10">
    <property type="entry name" value="Transferase(Phosphotransferase) domain 1"/>
    <property type="match status" value="1"/>
</dbReference>
<dbReference type="PROSITE" id="PS50011">
    <property type="entry name" value="PROTEIN_KINASE_DOM"/>
    <property type="match status" value="1"/>
</dbReference>
<dbReference type="AlphaFoldDB" id="A0A067LFW8"/>
<comment type="similarity">
    <text evidence="2">In the N-terminal section; belongs to the leguminous lectin family.</text>
</comment>
<proteinExistence type="inferred from homology"/>
<evidence type="ECO:0000259" key="14">
    <source>
        <dbReference type="PROSITE" id="PS50011"/>
    </source>
</evidence>
<evidence type="ECO:0000256" key="13">
    <source>
        <dbReference type="SAM" id="MobiDB-lite"/>
    </source>
</evidence>
<dbReference type="InterPro" id="IPR000719">
    <property type="entry name" value="Prot_kinase_dom"/>
</dbReference>
<evidence type="ECO:0000256" key="10">
    <source>
        <dbReference type="ARBA" id="ARBA00023136"/>
    </source>
</evidence>
<dbReference type="GO" id="GO:0005524">
    <property type="term" value="F:ATP binding"/>
    <property type="evidence" value="ECO:0007669"/>
    <property type="project" value="UniProtKB-KW"/>
</dbReference>
<keyword evidence="5" id="KW-0812">Transmembrane</keyword>
<keyword evidence="11" id="KW-0675">Receptor</keyword>
<evidence type="ECO:0000256" key="11">
    <source>
        <dbReference type="ARBA" id="ARBA00023170"/>
    </source>
</evidence>
<keyword evidence="8" id="KW-0067">ATP-binding</keyword>
<evidence type="ECO:0000313" key="15">
    <source>
        <dbReference type="EMBL" id="KDP43024.1"/>
    </source>
</evidence>
<dbReference type="Proteomes" id="UP000027138">
    <property type="component" value="Unassembled WGS sequence"/>
</dbReference>
<evidence type="ECO:0000256" key="9">
    <source>
        <dbReference type="ARBA" id="ARBA00022989"/>
    </source>
</evidence>
<evidence type="ECO:0000256" key="1">
    <source>
        <dbReference type="ARBA" id="ARBA00004251"/>
    </source>
</evidence>
<organism evidence="15 16">
    <name type="scientific">Jatropha curcas</name>
    <name type="common">Barbados nut</name>
    <dbReference type="NCBI Taxonomy" id="180498"/>
    <lineage>
        <taxon>Eukaryota</taxon>
        <taxon>Viridiplantae</taxon>
        <taxon>Streptophyta</taxon>
        <taxon>Embryophyta</taxon>
        <taxon>Tracheophyta</taxon>
        <taxon>Spermatophyta</taxon>
        <taxon>Magnoliopsida</taxon>
        <taxon>eudicotyledons</taxon>
        <taxon>Gunneridae</taxon>
        <taxon>Pentapetalae</taxon>
        <taxon>rosids</taxon>
        <taxon>fabids</taxon>
        <taxon>Malpighiales</taxon>
        <taxon>Euphorbiaceae</taxon>
        <taxon>Crotonoideae</taxon>
        <taxon>Jatropheae</taxon>
        <taxon>Jatropha</taxon>
    </lineage>
</organism>
<dbReference type="PANTHER" id="PTHR27007">
    <property type="match status" value="1"/>
</dbReference>
<dbReference type="Pfam" id="PF07714">
    <property type="entry name" value="PK_Tyr_Ser-Thr"/>
    <property type="match status" value="1"/>
</dbReference>